<protein>
    <submittedName>
        <fullName evidence="3">Alpha/beta hydrolase</fullName>
    </submittedName>
</protein>
<accession>A0ABW1LFP1</accession>
<keyword evidence="4" id="KW-1185">Reference proteome</keyword>
<reference evidence="4" key="1">
    <citation type="journal article" date="2019" name="Int. J. Syst. Evol. Microbiol.">
        <title>The Global Catalogue of Microorganisms (GCM) 10K type strain sequencing project: providing services to taxonomists for standard genome sequencing and annotation.</title>
        <authorList>
            <consortium name="The Broad Institute Genomics Platform"/>
            <consortium name="The Broad Institute Genome Sequencing Center for Infectious Disease"/>
            <person name="Wu L."/>
            <person name="Ma J."/>
        </authorList>
    </citation>
    <scope>NUCLEOTIDE SEQUENCE [LARGE SCALE GENOMIC DNA]</scope>
    <source>
        <strain evidence="4">CCUG 54522</strain>
    </source>
</reference>
<organism evidence="3 4">
    <name type="scientific">Nocardioides hankookensis</name>
    <dbReference type="NCBI Taxonomy" id="443157"/>
    <lineage>
        <taxon>Bacteria</taxon>
        <taxon>Bacillati</taxon>
        <taxon>Actinomycetota</taxon>
        <taxon>Actinomycetes</taxon>
        <taxon>Propionibacteriales</taxon>
        <taxon>Nocardioidaceae</taxon>
        <taxon>Nocardioides</taxon>
    </lineage>
</organism>
<comment type="caution">
    <text evidence="3">The sequence shown here is derived from an EMBL/GenBank/DDBJ whole genome shotgun (WGS) entry which is preliminary data.</text>
</comment>
<evidence type="ECO:0000313" key="4">
    <source>
        <dbReference type="Proteomes" id="UP001596135"/>
    </source>
</evidence>
<dbReference type="PANTHER" id="PTHR48081">
    <property type="entry name" value="AB HYDROLASE SUPERFAMILY PROTEIN C4A8.06C"/>
    <property type="match status" value="1"/>
</dbReference>
<evidence type="ECO:0000313" key="3">
    <source>
        <dbReference type="EMBL" id="MFC6041958.1"/>
    </source>
</evidence>
<dbReference type="InterPro" id="IPR029058">
    <property type="entry name" value="AB_hydrolase_fold"/>
</dbReference>
<feature type="domain" description="Alpha/beta hydrolase fold-3" evidence="2">
    <location>
        <begin position="79"/>
        <end position="293"/>
    </location>
</feature>
<evidence type="ECO:0000259" key="2">
    <source>
        <dbReference type="Pfam" id="PF07859"/>
    </source>
</evidence>
<dbReference type="Pfam" id="PF07859">
    <property type="entry name" value="Abhydrolase_3"/>
    <property type="match status" value="1"/>
</dbReference>
<dbReference type="Proteomes" id="UP001596135">
    <property type="component" value="Unassembled WGS sequence"/>
</dbReference>
<proteinExistence type="predicted"/>
<gene>
    <name evidence="3" type="ORF">ACFPYL_02670</name>
</gene>
<dbReference type="SUPFAM" id="SSF53474">
    <property type="entry name" value="alpha/beta-Hydrolases"/>
    <property type="match status" value="1"/>
</dbReference>
<sequence length="322" mass="34302">MALHPSYVERFPLLDGISSFDQLMSDPALEQRFHEFMQWRDAAPPPAVVAEDTVVEGPHGPVPVRVYRPDGADTDLPALVWMHGGAFMMGDLDMPEADRTAREVCARAGALVVSVDYRLAVDGVHYPVPLDDVVAVVRRLRDAAADCGVDPHRIAVGGASAGGNLATGAVLRLRDEDGWQPAVLVPAYGVFHPVLPPSTSEIDALMAEVPDLLRFTDEQTAGITANYVAGPPESADAYAMPAGADLAGLCRTVMVDAEHDDLRRSEEPFHAALVAAGVDVTRHVVPGVLHGFLNLPAEVEPVGHAFQLIADTVLTAQEPSHA</sequence>
<dbReference type="PANTHER" id="PTHR48081:SF8">
    <property type="entry name" value="ALPHA_BETA HYDROLASE FOLD-3 DOMAIN-CONTAINING PROTEIN-RELATED"/>
    <property type="match status" value="1"/>
</dbReference>
<dbReference type="Gene3D" id="3.40.50.1820">
    <property type="entry name" value="alpha/beta hydrolase"/>
    <property type="match status" value="1"/>
</dbReference>
<keyword evidence="1 3" id="KW-0378">Hydrolase</keyword>
<dbReference type="InterPro" id="IPR013094">
    <property type="entry name" value="AB_hydrolase_3"/>
</dbReference>
<dbReference type="InterPro" id="IPR050300">
    <property type="entry name" value="GDXG_lipolytic_enzyme"/>
</dbReference>
<dbReference type="RefSeq" id="WP_379150054.1">
    <property type="nucleotide sequence ID" value="NZ_JBHSRJ010000001.1"/>
</dbReference>
<dbReference type="EMBL" id="JBHSRJ010000001">
    <property type="protein sequence ID" value="MFC6041958.1"/>
    <property type="molecule type" value="Genomic_DNA"/>
</dbReference>
<dbReference type="GO" id="GO:0016787">
    <property type="term" value="F:hydrolase activity"/>
    <property type="evidence" value="ECO:0007669"/>
    <property type="project" value="UniProtKB-KW"/>
</dbReference>
<evidence type="ECO:0000256" key="1">
    <source>
        <dbReference type="ARBA" id="ARBA00022801"/>
    </source>
</evidence>
<name>A0ABW1LFP1_9ACTN</name>